<dbReference type="OrthoDB" id="1493937at2"/>
<dbReference type="EMBL" id="SNZV01000004">
    <property type="protein sequence ID" value="TDS13868.1"/>
    <property type="molecule type" value="Genomic_DNA"/>
</dbReference>
<gene>
    <name evidence="1" type="ORF">B0I21_104194</name>
</gene>
<accession>A0A4V3E1P9</accession>
<keyword evidence="2" id="KW-1185">Reference proteome</keyword>
<sequence>MNYPVITILNAGPGMGFYIPGVVMHRQLIQQGITAHVHVFESFYKEEKKEIIPKIKSSFQENFALAVLAHNLARDPQNAVDEEAIAELVDRWAQEKRSHFVVFSGFWLPILHLYQQQVPHPVYIDCCHLDADYSVSWKMYPEYREQMTNIWFHNWTDRTINFYLNVDGKEPIDFNNRSNNLIVHGGGWGLGDFETKARALYETPFELSLVSYAERDFSKEDQRINFFRLSSAWNIWDLDNDGKHGFPPLYAVDRATNFTERILPASDYSPLYDIVKTSKAIICKPGAGTLIDSLSAATPLIILEPYGKSEDKNGLLWKHYGLGISFDEWAETNYSMEILEQMHQNLLKLKSEASNYLDYFLSKTAETD</sequence>
<organism evidence="1 2">
    <name type="scientific">Sphingobacterium paludis</name>
    <dbReference type="NCBI Taxonomy" id="1476465"/>
    <lineage>
        <taxon>Bacteria</taxon>
        <taxon>Pseudomonadati</taxon>
        <taxon>Bacteroidota</taxon>
        <taxon>Sphingobacteriia</taxon>
        <taxon>Sphingobacteriales</taxon>
        <taxon>Sphingobacteriaceae</taxon>
        <taxon>Sphingobacterium</taxon>
    </lineage>
</organism>
<evidence type="ECO:0000313" key="1">
    <source>
        <dbReference type="EMBL" id="TDS13868.1"/>
    </source>
</evidence>
<proteinExistence type="predicted"/>
<protein>
    <recommendedName>
        <fullName evidence="3">UDP-glucuronosyltransferase</fullName>
    </recommendedName>
</protein>
<name>A0A4V3E1P9_9SPHI</name>
<dbReference type="Proteomes" id="UP000294752">
    <property type="component" value="Unassembled WGS sequence"/>
</dbReference>
<comment type="caution">
    <text evidence="1">The sequence shown here is derived from an EMBL/GenBank/DDBJ whole genome shotgun (WGS) entry which is preliminary data.</text>
</comment>
<dbReference type="AlphaFoldDB" id="A0A4V3E1P9"/>
<evidence type="ECO:0000313" key="2">
    <source>
        <dbReference type="Proteomes" id="UP000294752"/>
    </source>
</evidence>
<reference evidence="1 2" key="1">
    <citation type="submission" date="2019-03" db="EMBL/GenBank/DDBJ databases">
        <title>Genomic Encyclopedia of Type Strains, Phase III (KMG-III): the genomes of soil and plant-associated and newly described type strains.</title>
        <authorList>
            <person name="Whitman W."/>
        </authorList>
    </citation>
    <scope>NUCLEOTIDE SEQUENCE [LARGE SCALE GENOMIC DNA]</scope>
    <source>
        <strain evidence="1 2">CGMCC 1.12801</strain>
    </source>
</reference>
<evidence type="ECO:0008006" key="3">
    <source>
        <dbReference type="Google" id="ProtNLM"/>
    </source>
</evidence>
<dbReference type="RefSeq" id="WP_133640172.1">
    <property type="nucleotide sequence ID" value="NZ_SNZV01000004.1"/>
</dbReference>